<evidence type="ECO:0000313" key="2">
    <source>
        <dbReference type="Proteomes" id="UP000663671"/>
    </source>
</evidence>
<protein>
    <submittedName>
        <fullName evidence="1">Terpene synthase metal binding domain protein</fullName>
    </submittedName>
</protein>
<evidence type="ECO:0000313" key="1">
    <source>
        <dbReference type="EMBL" id="QSS65193.1"/>
    </source>
</evidence>
<dbReference type="InterPro" id="IPR008949">
    <property type="entry name" value="Isoprenoid_synthase_dom_sf"/>
</dbReference>
<dbReference type="Gene3D" id="1.10.600.10">
    <property type="entry name" value="Farnesyl Diphosphate Synthase"/>
    <property type="match status" value="2"/>
</dbReference>
<dbReference type="Pfam" id="PF19086">
    <property type="entry name" value="Terpene_syn_C_2"/>
    <property type="match status" value="1"/>
</dbReference>
<reference evidence="1" key="1">
    <citation type="submission" date="2021-01" db="EMBL/GenBank/DDBJ databases">
        <title>Chromosome-level genome assembly of a human fungal pathogen reveals clustering of transcriptionally co-regulated genes.</title>
        <authorList>
            <person name="Voorhies M."/>
            <person name="Cohen S."/>
            <person name="Shea T.P."/>
            <person name="Petrus S."/>
            <person name="Munoz J.F."/>
            <person name="Poplawski S."/>
            <person name="Goldman W.E."/>
            <person name="Michael T."/>
            <person name="Cuomo C.A."/>
            <person name="Sil A."/>
            <person name="Beyhan S."/>
        </authorList>
    </citation>
    <scope>NUCLEOTIDE SEQUENCE</scope>
    <source>
        <strain evidence="1">WU24</strain>
    </source>
</reference>
<dbReference type="EMBL" id="CP069115">
    <property type="protein sequence ID" value="QSS65193.1"/>
    <property type="molecule type" value="Genomic_DNA"/>
</dbReference>
<accession>A0A8A1MKJ9</accession>
<proteinExistence type="predicted"/>
<dbReference type="SUPFAM" id="SSF48576">
    <property type="entry name" value="Terpenoid synthases"/>
    <property type="match status" value="1"/>
</dbReference>
<sequence>MQLLRLSSVFRQDKIIRRFSRASVPFQIPRTVARNTNFFSTAATGELHSTVTIPDLFVSFLAQKPVPNPSYAKVKGSLEVSMRNGRECYYSKRVQADFAYFAALLAPKAAEPEYQTIRDYISWIFYFDDMFDDGPLSNDPLFARRELDGLLAVMTSDGDVLSDNDKSKLVFQSIWKRIIEASSKGSGNISETTATPSFGRYHQFLDLPTEAVEHQSIKEIESTAVEILVLHNDLLSYQKEYATKPTNPNIITIYREQHGLSQQQAYDSVDALLRERYRRWYIAHSKLPILGEELDEQMQRFWTDRYFGKDKDEVRKSRRVKLLD</sequence>
<gene>
    <name evidence="1" type="ORF">I7I51_06035</name>
</gene>
<dbReference type="Proteomes" id="UP000663671">
    <property type="component" value="Chromosome 3"/>
</dbReference>
<dbReference type="VEuPathDB" id="FungiDB:I7I51_06035"/>
<dbReference type="AlphaFoldDB" id="A0A8A1MKJ9"/>
<dbReference type="OrthoDB" id="2861623at2759"/>
<organism evidence="1 2">
    <name type="scientific">Ajellomyces capsulatus</name>
    <name type="common">Darling's disease fungus</name>
    <name type="synonym">Histoplasma capsulatum</name>
    <dbReference type="NCBI Taxonomy" id="5037"/>
    <lineage>
        <taxon>Eukaryota</taxon>
        <taxon>Fungi</taxon>
        <taxon>Dikarya</taxon>
        <taxon>Ascomycota</taxon>
        <taxon>Pezizomycotina</taxon>
        <taxon>Eurotiomycetes</taxon>
        <taxon>Eurotiomycetidae</taxon>
        <taxon>Onygenales</taxon>
        <taxon>Ajellomycetaceae</taxon>
        <taxon>Histoplasma</taxon>
    </lineage>
</organism>
<name>A0A8A1MKJ9_AJECA</name>